<organism evidence="2 3">
    <name type="scientific">Karstenula rhodostoma CBS 690.94</name>
    <dbReference type="NCBI Taxonomy" id="1392251"/>
    <lineage>
        <taxon>Eukaryota</taxon>
        <taxon>Fungi</taxon>
        <taxon>Dikarya</taxon>
        <taxon>Ascomycota</taxon>
        <taxon>Pezizomycotina</taxon>
        <taxon>Dothideomycetes</taxon>
        <taxon>Pleosporomycetidae</taxon>
        <taxon>Pleosporales</taxon>
        <taxon>Massarineae</taxon>
        <taxon>Didymosphaeriaceae</taxon>
        <taxon>Karstenula</taxon>
    </lineage>
</organism>
<sequence>MARHGRKPGTSRAVTATVPTVATNRTKRRCRNIPPTSSAVPMCESPSTPATPSSDCGSAFVCDEDAESIARLSSEMDTRSLADAETDSSRDSGIDLDVGRDGERAAPPGSQADAILKRIAYHQKQGPAKPRHSDRTKELWKTESKFWKRQAPQSYCLMVQEATGLSPKDQLRRCDPAKRLSMYYDHVVGHAMANKVLKDVRRWIPELELDRSKKEKLAIYVQDLFAILHALWVDDKKPLHGFIRVQISALLLLSAATATRPGALIESASNKGSNKALCFKDVSLMKVPSLTDPNRSVLMADVNLYRRNAK</sequence>
<dbReference type="PANTHER" id="PTHR37535:SF2">
    <property type="entry name" value="FINGER DOMAIN PROTEIN, PUTATIVE (AFU_ORTHOLOGUE AFUA_6G09300)-RELATED"/>
    <property type="match status" value="1"/>
</dbReference>
<dbReference type="PANTHER" id="PTHR37535">
    <property type="entry name" value="FLUG DOMAIN PROTEIN"/>
    <property type="match status" value="1"/>
</dbReference>
<keyword evidence="3" id="KW-1185">Reference proteome</keyword>
<dbReference type="Proteomes" id="UP000799764">
    <property type="component" value="Unassembled WGS sequence"/>
</dbReference>
<feature type="region of interest" description="Disordered" evidence="1">
    <location>
        <begin position="1"/>
        <end position="56"/>
    </location>
</feature>
<gene>
    <name evidence="2" type="ORF">P171DRAFT_518269</name>
</gene>
<dbReference type="EMBL" id="MU001495">
    <property type="protein sequence ID" value="KAF2448816.1"/>
    <property type="molecule type" value="Genomic_DNA"/>
</dbReference>
<feature type="region of interest" description="Disordered" evidence="1">
    <location>
        <begin position="74"/>
        <end position="109"/>
    </location>
</feature>
<proteinExistence type="predicted"/>
<dbReference type="Pfam" id="PF11917">
    <property type="entry name" value="DUF3435"/>
    <property type="match status" value="1"/>
</dbReference>
<evidence type="ECO:0000256" key="1">
    <source>
        <dbReference type="SAM" id="MobiDB-lite"/>
    </source>
</evidence>
<accession>A0A9P4PR03</accession>
<evidence type="ECO:0000313" key="2">
    <source>
        <dbReference type="EMBL" id="KAF2448816.1"/>
    </source>
</evidence>
<name>A0A9P4PR03_9PLEO</name>
<dbReference type="InterPro" id="IPR021842">
    <property type="entry name" value="DUF3435"/>
</dbReference>
<protein>
    <submittedName>
        <fullName evidence="2">Uncharacterized protein</fullName>
    </submittedName>
</protein>
<evidence type="ECO:0000313" key="3">
    <source>
        <dbReference type="Proteomes" id="UP000799764"/>
    </source>
</evidence>
<reference evidence="2" key="1">
    <citation type="journal article" date="2020" name="Stud. Mycol.">
        <title>101 Dothideomycetes genomes: a test case for predicting lifestyles and emergence of pathogens.</title>
        <authorList>
            <person name="Haridas S."/>
            <person name="Albert R."/>
            <person name="Binder M."/>
            <person name="Bloem J."/>
            <person name="Labutti K."/>
            <person name="Salamov A."/>
            <person name="Andreopoulos B."/>
            <person name="Baker S."/>
            <person name="Barry K."/>
            <person name="Bills G."/>
            <person name="Bluhm B."/>
            <person name="Cannon C."/>
            <person name="Castanera R."/>
            <person name="Culley D."/>
            <person name="Daum C."/>
            <person name="Ezra D."/>
            <person name="Gonzalez J."/>
            <person name="Henrissat B."/>
            <person name="Kuo A."/>
            <person name="Liang C."/>
            <person name="Lipzen A."/>
            <person name="Lutzoni F."/>
            <person name="Magnuson J."/>
            <person name="Mondo S."/>
            <person name="Nolan M."/>
            <person name="Ohm R."/>
            <person name="Pangilinan J."/>
            <person name="Park H.-J."/>
            <person name="Ramirez L."/>
            <person name="Alfaro M."/>
            <person name="Sun H."/>
            <person name="Tritt A."/>
            <person name="Yoshinaga Y."/>
            <person name="Zwiers L.-H."/>
            <person name="Turgeon B."/>
            <person name="Goodwin S."/>
            <person name="Spatafora J."/>
            <person name="Crous P."/>
            <person name="Grigoriev I."/>
        </authorList>
    </citation>
    <scope>NUCLEOTIDE SEQUENCE</scope>
    <source>
        <strain evidence="2">CBS 690.94</strain>
    </source>
</reference>
<dbReference type="AlphaFoldDB" id="A0A9P4PR03"/>
<comment type="caution">
    <text evidence="2">The sequence shown here is derived from an EMBL/GenBank/DDBJ whole genome shotgun (WGS) entry which is preliminary data.</text>
</comment>
<feature type="compositionally biased region" description="Low complexity" evidence="1">
    <location>
        <begin position="13"/>
        <end position="23"/>
    </location>
</feature>
<feature type="compositionally biased region" description="Basic and acidic residues" evidence="1">
    <location>
        <begin position="74"/>
        <end position="104"/>
    </location>
</feature>
<dbReference type="OrthoDB" id="5426797at2759"/>
<feature type="compositionally biased region" description="Polar residues" evidence="1">
    <location>
        <begin position="34"/>
        <end position="56"/>
    </location>
</feature>